<name>A0AAP8U339_BRELA</name>
<feature type="transmembrane region" description="Helical" evidence="1">
    <location>
        <begin position="31"/>
        <end position="51"/>
    </location>
</feature>
<evidence type="ECO:0000313" key="3">
    <source>
        <dbReference type="EMBL" id="PPA91178.1"/>
    </source>
</evidence>
<dbReference type="InterPro" id="IPR032713">
    <property type="entry name" value="EmrE"/>
</dbReference>
<sequence length="326" mass="35507">MRAVLVGILSSLFFSATFIINRAMNLGGTSWAWTASLRFILALPFLFLIVLFRKNLGNLIREMAKHPFQWLLWGTAGGVGFYSLLSFAAIYGPSWLTSGTWQVTILAGALLSPLFFVTLQTDMGLTRVRQAIPFKSLRFSFIILIGVILMQVNQAGHISAQAFLLGFIPVVIGAFLYPLGNRKMMELCQGRIDTFQRTLGMAISSLPVAIILGIYGTATVGLPTGSQFVQALLLALFSGVIASILFFLATDMAKNNMGLLAAVESTQSGTMIFTVLGEVILLNGSFPRGLSLLGMIVVIIGMILTSLANGKQKKLVKLRREKKLFE</sequence>
<feature type="transmembrane region" description="Helical" evidence="1">
    <location>
        <begin position="71"/>
        <end position="93"/>
    </location>
</feature>
<dbReference type="RefSeq" id="WP_104033588.1">
    <property type="nucleotide sequence ID" value="NZ_JANSGW010000016.1"/>
</dbReference>
<evidence type="ECO:0000313" key="4">
    <source>
        <dbReference type="Proteomes" id="UP000239759"/>
    </source>
</evidence>
<feature type="transmembrane region" description="Helical" evidence="1">
    <location>
        <begin position="99"/>
        <end position="119"/>
    </location>
</feature>
<gene>
    <name evidence="3" type="ORF">C4A77_23950</name>
    <name evidence="2" type="ORF">O0554_13610</name>
</gene>
<feature type="transmembrane region" description="Helical" evidence="1">
    <location>
        <begin position="131"/>
        <end position="152"/>
    </location>
</feature>
<organism evidence="3 4">
    <name type="scientific">Brevibacillus laterosporus</name>
    <name type="common">Bacillus laterosporus</name>
    <dbReference type="NCBI Taxonomy" id="1465"/>
    <lineage>
        <taxon>Bacteria</taxon>
        <taxon>Bacillati</taxon>
        <taxon>Bacillota</taxon>
        <taxon>Bacilli</taxon>
        <taxon>Bacillales</taxon>
        <taxon>Paenibacillaceae</taxon>
        <taxon>Brevibacillus</taxon>
    </lineage>
</organism>
<feature type="transmembrane region" description="Helical" evidence="1">
    <location>
        <begin position="292"/>
        <end position="310"/>
    </location>
</feature>
<dbReference type="AlphaFoldDB" id="A0AAP8U339"/>
<feature type="transmembrane region" description="Helical" evidence="1">
    <location>
        <begin position="199"/>
        <end position="222"/>
    </location>
</feature>
<reference evidence="3 4" key="1">
    <citation type="submission" date="2018-02" db="EMBL/GenBank/DDBJ databases">
        <title>Comparative analysis of genomes of three Brevibacillus laterosporus strains producers of potent antimicrobials isolated from silage.</title>
        <authorList>
            <person name="Kojic M."/>
            <person name="Miljkovic M."/>
            <person name="Studholme D."/>
            <person name="Filipic B."/>
        </authorList>
    </citation>
    <scope>NUCLEOTIDE SEQUENCE [LARGE SCALE GENOMIC DNA]</scope>
    <source>
        <strain evidence="3 4">BGSP11</strain>
    </source>
</reference>
<dbReference type="Proteomes" id="UP001077662">
    <property type="component" value="Unassembled WGS sequence"/>
</dbReference>
<keyword evidence="1" id="KW-0472">Membrane</keyword>
<evidence type="ECO:0000313" key="2">
    <source>
        <dbReference type="EMBL" id="MCZ0807934.1"/>
    </source>
</evidence>
<dbReference type="Pfam" id="PF13536">
    <property type="entry name" value="EmrE"/>
    <property type="match status" value="1"/>
</dbReference>
<dbReference type="EMBL" id="JAPTNE010000016">
    <property type="protein sequence ID" value="MCZ0807934.1"/>
    <property type="molecule type" value="Genomic_DNA"/>
</dbReference>
<keyword evidence="1" id="KW-1133">Transmembrane helix</keyword>
<feature type="transmembrane region" description="Helical" evidence="1">
    <location>
        <begin position="228"/>
        <end position="248"/>
    </location>
</feature>
<keyword evidence="1" id="KW-0812">Transmembrane</keyword>
<comment type="caution">
    <text evidence="3">The sequence shown here is derived from an EMBL/GenBank/DDBJ whole genome shotgun (WGS) entry which is preliminary data.</text>
</comment>
<accession>A0AAP8U339</accession>
<feature type="transmembrane region" description="Helical" evidence="1">
    <location>
        <begin position="158"/>
        <end position="179"/>
    </location>
</feature>
<protein>
    <submittedName>
        <fullName evidence="2">Multidrug resistance efflux transporter family protein</fullName>
    </submittedName>
</protein>
<reference evidence="2" key="2">
    <citation type="submission" date="2022-09" db="EMBL/GenBank/DDBJ databases">
        <title>Genome analysis and characterization of larvicidal activity of Brevibacillus strains.</title>
        <authorList>
            <person name="Patrusheva E.V."/>
            <person name="Izotova A.O."/>
            <person name="Toshchakov S.V."/>
            <person name="Sineoky S.P."/>
        </authorList>
    </citation>
    <scope>NUCLEOTIDE SEQUENCE</scope>
    <source>
        <strain evidence="2">VKPM_B-13247</strain>
    </source>
</reference>
<dbReference type="EMBL" id="PRKQ01000046">
    <property type="protein sequence ID" value="PPA91178.1"/>
    <property type="molecule type" value="Genomic_DNA"/>
</dbReference>
<feature type="transmembrane region" description="Helical" evidence="1">
    <location>
        <begin position="269"/>
        <end position="286"/>
    </location>
</feature>
<proteinExistence type="predicted"/>
<dbReference type="Proteomes" id="UP000239759">
    <property type="component" value="Unassembled WGS sequence"/>
</dbReference>
<evidence type="ECO:0000256" key="1">
    <source>
        <dbReference type="SAM" id="Phobius"/>
    </source>
</evidence>